<gene>
    <name evidence="1" type="ORF">WMSIL1_LOCUS1574</name>
</gene>
<protein>
    <submittedName>
        <fullName evidence="1">Uncharacterized protein</fullName>
    </submittedName>
</protein>
<dbReference type="EMBL" id="CABIJS010000033">
    <property type="protein sequence ID" value="VUZ40567.1"/>
    <property type="molecule type" value="Genomic_DNA"/>
</dbReference>
<proteinExistence type="predicted"/>
<organism evidence="1 2">
    <name type="scientific">Hymenolepis diminuta</name>
    <name type="common">Rat tapeworm</name>
    <dbReference type="NCBI Taxonomy" id="6216"/>
    <lineage>
        <taxon>Eukaryota</taxon>
        <taxon>Metazoa</taxon>
        <taxon>Spiralia</taxon>
        <taxon>Lophotrochozoa</taxon>
        <taxon>Platyhelminthes</taxon>
        <taxon>Cestoda</taxon>
        <taxon>Eucestoda</taxon>
        <taxon>Cyclophyllidea</taxon>
        <taxon>Hymenolepididae</taxon>
        <taxon>Hymenolepis</taxon>
    </lineage>
</organism>
<keyword evidence="2" id="KW-1185">Reference proteome</keyword>
<dbReference type="AlphaFoldDB" id="A0A564XZX0"/>
<evidence type="ECO:0000313" key="2">
    <source>
        <dbReference type="Proteomes" id="UP000321570"/>
    </source>
</evidence>
<accession>A0A564XZX0</accession>
<reference evidence="1 2" key="1">
    <citation type="submission" date="2019-07" db="EMBL/GenBank/DDBJ databases">
        <authorList>
            <person name="Jastrzebski P J."/>
            <person name="Paukszto L."/>
            <person name="Jastrzebski P J."/>
        </authorList>
    </citation>
    <scope>NUCLEOTIDE SEQUENCE [LARGE SCALE GENOMIC DNA]</scope>
    <source>
        <strain evidence="1 2">WMS-il1</strain>
    </source>
</reference>
<evidence type="ECO:0000313" key="1">
    <source>
        <dbReference type="EMBL" id="VUZ40567.1"/>
    </source>
</evidence>
<name>A0A564XZX0_HYMDI</name>
<sequence>MNNKKTISEEISTPPFRVSRINPASLRTFLPERASGLFLVLESHFKNNNIRSQINKFHVLIITIPPSLIAPFANVIQGLLQNPMMNLKLLSYNVSSYPQVNKMKLFAPEESFDTYFWKLLILKNSHRTFRLS</sequence>
<dbReference type="Proteomes" id="UP000321570">
    <property type="component" value="Unassembled WGS sequence"/>
</dbReference>